<feature type="domain" description="HTH luxR-type" evidence="6">
    <location>
        <begin position="149"/>
        <end position="214"/>
    </location>
</feature>
<evidence type="ECO:0000259" key="6">
    <source>
        <dbReference type="PROSITE" id="PS50043"/>
    </source>
</evidence>
<dbReference type="InterPro" id="IPR039420">
    <property type="entry name" value="WalR-like"/>
</dbReference>
<reference evidence="8 9" key="1">
    <citation type="submission" date="2020-06" db="EMBL/GenBank/DDBJ databases">
        <title>Actinomadura xiongansis sp. nov., isolated from soil of Baiyangdian.</title>
        <authorList>
            <person name="Zhang X."/>
        </authorList>
    </citation>
    <scope>NUCLEOTIDE SEQUENCE [LARGE SCALE GENOMIC DNA]</scope>
    <source>
        <strain evidence="8 9">HBUM206468</strain>
    </source>
</reference>
<name>A0ABR7LY58_9ACTN</name>
<dbReference type="Pfam" id="PF00196">
    <property type="entry name" value="GerE"/>
    <property type="match status" value="1"/>
</dbReference>
<dbReference type="Pfam" id="PF00072">
    <property type="entry name" value="Response_reg"/>
    <property type="match status" value="1"/>
</dbReference>
<keyword evidence="1 5" id="KW-0597">Phosphoprotein</keyword>
<keyword evidence="3" id="KW-0238">DNA-binding</keyword>
<evidence type="ECO:0000256" key="5">
    <source>
        <dbReference type="PROSITE-ProRule" id="PRU00169"/>
    </source>
</evidence>
<dbReference type="SMART" id="SM00421">
    <property type="entry name" value="HTH_LUXR"/>
    <property type="match status" value="1"/>
</dbReference>
<dbReference type="PANTHER" id="PTHR43214:SF24">
    <property type="entry name" value="TRANSCRIPTIONAL REGULATORY PROTEIN NARL-RELATED"/>
    <property type="match status" value="1"/>
</dbReference>
<evidence type="ECO:0000256" key="4">
    <source>
        <dbReference type="ARBA" id="ARBA00023163"/>
    </source>
</evidence>
<dbReference type="SUPFAM" id="SSF52172">
    <property type="entry name" value="CheY-like"/>
    <property type="match status" value="1"/>
</dbReference>
<dbReference type="CDD" id="cd17535">
    <property type="entry name" value="REC_NarL-like"/>
    <property type="match status" value="1"/>
</dbReference>
<dbReference type="InterPro" id="IPR011006">
    <property type="entry name" value="CheY-like_superfamily"/>
</dbReference>
<dbReference type="EMBL" id="JABVEC010000030">
    <property type="protein sequence ID" value="MBC6469695.1"/>
    <property type="molecule type" value="Genomic_DNA"/>
</dbReference>
<accession>A0ABR7LY58</accession>
<dbReference type="PROSITE" id="PS50110">
    <property type="entry name" value="RESPONSE_REGULATORY"/>
    <property type="match status" value="1"/>
</dbReference>
<dbReference type="SMART" id="SM00448">
    <property type="entry name" value="REC"/>
    <property type="match status" value="1"/>
</dbReference>
<proteinExistence type="predicted"/>
<dbReference type="PANTHER" id="PTHR43214">
    <property type="entry name" value="TWO-COMPONENT RESPONSE REGULATOR"/>
    <property type="match status" value="1"/>
</dbReference>
<dbReference type="InterPro" id="IPR058245">
    <property type="entry name" value="NreC/VraR/RcsB-like_REC"/>
</dbReference>
<feature type="domain" description="Response regulatory" evidence="7">
    <location>
        <begin position="3"/>
        <end position="122"/>
    </location>
</feature>
<evidence type="ECO:0000259" key="7">
    <source>
        <dbReference type="PROSITE" id="PS50110"/>
    </source>
</evidence>
<protein>
    <submittedName>
        <fullName evidence="8">Response regulator transcription factor</fullName>
    </submittedName>
</protein>
<keyword evidence="9" id="KW-1185">Reference proteome</keyword>
<keyword evidence="2" id="KW-0805">Transcription regulation</keyword>
<dbReference type="Proteomes" id="UP000805614">
    <property type="component" value="Unassembled WGS sequence"/>
</dbReference>
<dbReference type="RefSeq" id="WP_187246741.1">
    <property type="nucleotide sequence ID" value="NZ_BAAAOK010000006.1"/>
</dbReference>
<organism evidence="8 9">
    <name type="scientific">Actinomadura alba</name>
    <dbReference type="NCBI Taxonomy" id="406431"/>
    <lineage>
        <taxon>Bacteria</taxon>
        <taxon>Bacillati</taxon>
        <taxon>Actinomycetota</taxon>
        <taxon>Actinomycetes</taxon>
        <taxon>Streptosporangiales</taxon>
        <taxon>Thermomonosporaceae</taxon>
        <taxon>Actinomadura</taxon>
    </lineage>
</organism>
<keyword evidence="4" id="KW-0804">Transcription</keyword>
<dbReference type="PRINTS" id="PR00038">
    <property type="entry name" value="HTHLUXR"/>
</dbReference>
<dbReference type="InterPro" id="IPR016032">
    <property type="entry name" value="Sig_transdc_resp-reg_C-effctor"/>
</dbReference>
<evidence type="ECO:0000313" key="9">
    <source>
        <dbReference type="Proteomes" id="UP000805614"/>
    </source>
</evidence>
<evidence type="ECO:0000256" key="3">
    <source>
        <dbReference type="ARBA" id="ARBA00023125"/>
    </source>
</evidence>
<dbReference type="Gene3D" id="3.40.50.2300">
    <property type="match status" value="1"/>
</dbReference>
<dbReference type="InterPro" id="IPR001789">
    <property type="entry name" value="Sig_transdc_resp-reg_receiver"/>
</dbReference>
<dbReference type="InterPro" id="IPR000792">
    <property type="entry name" value="Tscrpt_reg_LuxR_C"/>
</dbReference>
<sequence>MIRVVIADDQALVRTGFRMILDETGDIVVAGEAADGLGALKVTARTEPDVVLMDVRMPGIDGIEATRRLRAAAPADRPPHVIILTTFDLDEYIYAGLHAGAAGFLLKDTLAVDLVTAVRTVAAGQNVAAPTVTRRLIKHFVDTAPRIVDTTGLAVLTVRERDVLALIAEGMSNQEIAERLYVTEGTVKTHVSRILAKLGLRDRIHAVIYAHQNGIA</sequence>
<feature type="modified residue" description="4-aspartylphosphate" evidence="5">
    <location>
        <position position="54"/>
    </location>
</feature>
<dbReference type="PROSITE" id="PS50043">
    <property type="entry name" value="HTH_LUXR_2"/>
    <property type="match status" value="1"/>
</dbReference>
<gene>
    <name evidence="8" type="ORF">HKK74_30015</name>
</gene>
<comment type="caution">
    <text evidence="8">The sequence shown here is derived from an EMBL/GenBank/DDBJ whole genome shotgun (WGS) entry which is preliminary data.</text>
</comment>
<dbReference type="SUPFAM" id="SSF46894">
    <property type="entry name" value="C-terminal effector domain of the bipartite response regulators"/>
    <property type="match status" value="1"/>
</dbReference>
<evidence type="ECO:0000256" key="1">
    <source>
        <dbReference type="ARBA" id="ARBA00022553"/>
    </source>
</evidence>
<evidence type="ECO:0000313" key="8">
    <source>
        <dbReference type="EMBL" id="MBC6469695.1"/>
    </source>
</evidence>
<evidence type="ECO:0000256" key="2">
    <source>
        <dbReference type="ARBA" id="ARBA00023015"/>
    </source>
</evidence>
<dbReference type="CDD" id="cd06170">
    <property type="entry name" value="LuxR_C_like"/>
    <property type="match status" value="1"/>
</dbReference>
<dbReference type="PROSITE" id="PS00622">
    <property type="entry name" value="HTH_LUXR_1"/>
    <property type="match status" value="1"/>
</dbReference>